<protein>
    <submittedName>
        <fullName evidence="2">Uncharacterized protein</fullName>
    </submittedName>
</protein>
<accession>A0A1B7NNC3</accession>
<evidence type="ECO:0000313" key="3">
    <source>
        <dbReference type="Proteomes" id="UP000091918"/>
    </source>
</evidence>
<name>A0A1B7NNC3_9EURO</name>
<keyword evidence="3" id="KW-1185">Reference proteome</keyword>
<dbReference type="EMBL" id="LGUA01001629">
    <property type="protein sequence ID" value="OAX78278.1"/>
    <property type="molecule type" value="Genomic_DNA"/>
</dbReference>
<gene>
    <name evidence="2" type="ORF">ACJ72_07418</name>
</gene>
<evidence type="ECO:0000256" key="1">
    <source>
        <dbReference type="SAM" id="MobiDB-lite"/>
    </source>
</evidence>
<sequence>MTVRVLENEFIKQINTEKASFSEDTDKLNKDQLKSVHLCCELFHVDVMESLKKVSVSQQYRLLQAQKLLQQIYSDLEQAESTQQKERHSLNAQLNDQNHKNVKT</sequence>
<comment type="caution">
    <text evidence="2">The sequence shown here is derived from an EMBL/GenBank/DDBJ whole genome shotgun (WGS) entry which is preliminary data.</text>
</comment>
<dbReference type="Proteomes" id="UP000091918">
    <property type="component" value="Unassembled WGS sequence"/>
</dbReference>
<organism evidence="2 3">
    <name type="scientific">Emergomyces africanus</name>
    <dbReference type="NCBI Taxonomy" id="1955775"/>
    <lineage>
        <taxon>Eukaryota</taxon>
        <taxon>Fungi</taxon>
        <taxon>Dikarya</taxon>
        <taxon>Ascomycota</taxon>
        <taxon>Pezizomycotina</taxon>
        <taxon>Eurotiomycetes</taxon>
        <taxon>Eurotiomycetidae</taxon>
        <taxon>Onygenales</taxon>
        <taxon>Ajellomycetaceae</taxon>
        <taxon>Emergomyces</taxon>
    </lineage>
</organism>
<proteinExistence type="predicted"/>
<dbReference type="OrthoDB" id="4540678at2759"/>
<reference evidence="2 3" key="1">
    <citation type="submission" date="2015-07" db="EMBL/GenBank/DDBJ databases">
        <title>Emmonsia species relationships and genome sequence.</title>
        <authorList>
            <person name="Cuomo C.A."/>
            <person name="Schwartz I.S."/>
            <person name="Kenyon C."/>
            <person name="de Hoog G.S."/>
            <person name="Govender N.P."/>
            <person name="Botha A."/>
            <person name="Moreno L."/>
            <person name="de Vries M."/>
            <person name="Munoz J.F."/>
            <person name="Stielow J.B."/>
        </authorList>
    </citation>
    <scope>NUCLEOTIDE SEQUENCE [LARGE SCALE GENOMIC DNA]</scope>
    <source>
        <strain evidence="2 3">CBS 136260</strain>
    </source>
</reference>
<dbReference type="AlphaFoldDB" id="A0A1B7NNC3"/>
<feature type="region of interest" description="Disordered" evidence="1">
    <location>
        <begin position="80"/>
        <end position="104"/>
    </location>
</feature>
<evidence type="ECO:0000313" key="2">
    <source>
        <dbReference type="EMBL" id="OAX78278.1"/>
    </source>
</evidence>